<proteinExistence type="predicted"/>
<organism evidence="1 2">
    <name type="scientific">Cirrhinus mrigala</name>
    <name type="common">Mrigala</name>
    <dbReference type="NCBI Taxonomy" id="683832"/>
    <lineage>
        <taxon>Eukaryota</taxon>
        <taxon>Metazoa</taxon>
        <taxon>Chordata</taxon>
        <taxon>Craniata</taxon>
        <taxon>Vertebrata</taxon>
        <taxon>Euteleostomi</taxon>
        <taxon>Actinopterygii</taxon>
        <taxon>Neopterygii</taxon>
        <taxon>Teleostei</taxon>
        <taxon>Ostariophysi</taxon>
        <taxon>Cypriniformes</taxon>
        <taxon>Cyprinidae</taxon>
        <taxon>Labeoninae</taxon>
        <taxon>Labeonini</taxon>
        <taxon>Cirrhinus</taxon>
    </lineage>
</organism>
<dbReference type="Proteomes" id="UP001529510">
    <property type="component" value="Unassembled WGS sequence"/>
</dbReference>
<accession>A0ABD0QMW1</accession>
<gene>
    <name evidence="1" type="ORF">M9458_018151</name>
</gene>
<keyword evidence="2" id="KW-1185">Reference proteome</keyword>
<comment type="caution">
    <text evidence="1">The sequence shown here is derived from an EMBL/GenBank/DDBJ whole genome shotgun (WGS) entry which is preliminary data.</text>
</comment>
<evidence type="ECO:0000313" key="2">
    <source>
        <dbReference type="Proteomes" id="UP001529510"/>
    </source>
</evidence>
<protein>
    <submittedName>
        <fullName evidence="1">Uncharacterized protein</fullName>
    </submittedName>
</protein>
<dbReference type="EMBL" id="JAMKFB020000008">
    <property type="protein sequence ID" value="KAL0186481.1"/>
    <property type="molecule type" value="Genomic_DNA"/>
</dbReference>
<name>A0ABD0QMW1_CIRMR</name>
<feature type="non-terminal residue" evidence="1">
    <location>
        <position position="56"/>
    </location>
</feature>
<evidence type="ECO:0000313" key="1">
    <source>
        <dbReference type="EMBL" id="KAL0186481.1"/>
    </source>
</evidence>
<sequence>GAKYRAGGSRERPGAPYCLNAGSCTLKRAETTPGYRMCTWSLMAHFHRAVWVGTVR</sequence>
<dbReference type="AlphaFoldDB" id="A0ABD0QMW1"/>
<feature type="non-terminal residue" evidence="1">
    <location>
        <position position="1"/>
    </location>
</feature>
<reference evidence="1 2" key="1">
    <citation type="submission" date="2024-05" db="EMBL/GenBank/DDBJ databases">
        <title>Genome sequencing and assembly of Indian major carp, Cirrhinus mrigala (Hamilton, 1822).</title>
        <authorList>
            <person name="Mohindra V."/>
            <person name="Chowdhury L.M."/>
            <person name="Lal K."/>
            <person name="Jena J.K."/>
        </authorList>
    </citation>
    <scope>NUCLEOTIDE SEQUENCE [LARGE SCALE GENOMIC DNA]</scope>
    <source>
        <strain evidence="1">CM1030</strain>
        <tissue evidence="1">Blood</tissue>
    </source>
</reference>